<gene>
    <name evidence="2" type="ORF">D9Q98_004176</name>
</gene>
<name>A0A9D4TRU9_CHLVU</name>
<reference evidence="2" key="1">
    <citation type="journal article" date="2019" name="Plant J.">
        <title>Chlorella vulgaris genome assembly and annotation reveals the molecular basis for metabolic acclimation to high light conditions.</title>
        <authorList>
            <person name="Cecchin M."/>
            <person name="Marcolungo L."/>
            <person name="Rossato M."/>
            <person name="Girolomoni L."/>
            <person name="Cosentino E."/>
            <person name="Cuine S."/>
            <person name="Li-Beisson Y."/>
            <person name="Delledonne M."/>
            <person name="Ballottari M."/>
        </authorList>
    </citation>
    <scope>NUCLEOTIDE SEQUENCE</scope>
    <source>
        <strain evidence="2">211/11P</strain>
    </source>
</reference>
<organism evidence="2 3">
    <name type="scientific">Chlorella vulgaris</name>
    <name type="common">Green alga</name>
    <dbReference type="NCBI Taxonomy" id="3077"/>
    <lineage>
        <taxon>Eukaryota</taxon>
        <taxon>Viridiplantae</taxon>
        <taxon>Chlorophyta</taxon>
        <taxon>core chlorophytes</taxon>
        <taxon>Trebouxiophyceae</taxon>
        <taxon>Chlorellales</taxon>
        <taxon>Chlorellaceae</taxon>
        <taxon>Chlorella clade</taxon>
        <taxon>Chlorella</taxon>
    </lineage>
</organism>
<dbReference type="Proteomes" id="UP001055712">
    <property type="component" value="Unassembled WGS sequence"/>
</dbReference>
<evidence type="ECO:0000256" key="1">
    <source>
        <dbReference type="SAM" id="Phobius"/>
    </source>
</evidence>
<feature type="transmembrane region" description="Helical" evidence="1">
    <location>
        <begin position="27"/>
        <end position="45"/>
    </location>
</feature>
<evidence type="ECO:0000313" key="2">
    <source>
        <dbReference type="EMBL" id="KAI3432630.1"/>
    </source>
</evidence>
<accession>A0A9D4TRU9</accession>
<keyword evidence="1" id="KW-0472">Membrane</keyword>
<proteinExistence type="predicted"/>
<keyword evidence="1" id="KW-0812">Transmembrane</keyword>
<comment type="caution">
    <text evidence="2">The sequence shown here is derived from an EMBL/GenBank/DDBJ whole genome shotgun (WGS) entry which is preliminary data.</text>
</comment>
<reference evidence="2" key="2">
    <citation type="submission" date="2020-11" db="EMBL/GenBank/DDBJ databases">
        <authorList>
            <person name="Cecchin M."/>
            <person name="Marcolungo L."/>
            <person name="Rossato M."/>
            <person name="Girolomoni L."/>
            <person name="Cosentino E."/>
            <person name="Cuine S."/>
            <person name="Li-Beisson Y."/>
            <person name="Delledonne M."/>
            <person name="Ballottari M."/>
        </authorList>
    </citation>
    <scope>NUCLEOTIDE SEQUENCE</scope>
    <source>
        <strain evidence="2">211/11P</strain>
        <tissue evidence="2">Whole cell</tissue>
    </source>
</reference>
<dbReference type="AlphaFoldDB" id="A0A9D4TRU9"/>
<protein>
    <submittedName>
        <fullName evidence="2">Uncharacterized protein</fullName>
    </submittedName>
</protein>
<keyword evidence="1" id="KW-1133">Transmembrane helix</keyword>
<keyword evidence="3" id="KW-1185">Reference proteome</keyword>
<sequence>MHCEEVPTNQFWARFCQGISTVGISTMLHFAALPAAVVLGVGLGTTHERTRVRKLARHWASSAMDLD</sequence>
<dbReference type="EMBL" id="SIDB01000005">
    <property type="protein sequence ID" value="KAI3432630.1"/>
    <property type="molecule type" value="Genomic_DNA"/>
</dbReference>
<evidence type="ECO:0000313" key="3">
    <source>
        <dbReference type="Proteomes" id="UP001055712"/>
    </source>
</evidence>